<dbReference type="Gene3D" id="3.40.50.1110">
    <property type="entry name" value="SGNH hydrolase"/>
    <property type="match status" value="1"/>
</dbReference>
<protein>
    <submittedName>
        <fullName evidence="3">GDSL-like Lipase/Acylhydrolase</fullName>
    </submittedName>
</protein>
<dbReference type="AlphaFoldDB" id="A0A9E7FKV9"/>
<dbReference type="OrthoDB" id="1600564at2759"/>
<organism evidence="3 4">
    <name type="scientific">Musa troglodytarum</name>
    <name type="common">fe'i banana</name>
    <dbReference type="NCBI Taxonomy" id="320322"/>
    <lineage>
        <taxon>Eukaryota</taxon>
        <taxon>Viridiplantae</taxon>
        <taxon>Streptophyta</taxon>
        <taxon>Embryophyta</taxon>
        <taxon>Tracheophyta</taxon>
        <taxon>Spermatophyta</taxon>
        <taxon>Magnoliopsida</taxon>
        <taxon>Liliopsida</taxon>
        <taxon>Zingiberales</taxon>
        <taxon>Musaceae</taxon>
        <taxon>Musa</taxon>
    </lineage>
</organism>
<dbReference type="InterPro" id="IPR036514">
    <property type="entry name" value="SGNH_hydro_sf"/>
</dbReference>
<dbReference type="EMBL" id="CP097506">
    <property type="protein sequence ID" value="URD98590.1"/>
    <property type="molecule type" value="Genomic_DNA"/>
</dbReference>
<dbReference type="Pfam" id="PF00657">
    <property type="entry name" value="Lipase_GDSL"/>
    <property type="match status" value="1"/>
</dbReference>
<proteinExistence type="inferred from homology"/>
<evidence type="ECO:0000256" key="1">
    <source>
        <dbReference type="ARBA" id="ARBA00008668"/>
    </source>
</evidence>
<keyword evidence="2" id="KW-0472">Membrane</keyword>
<dbReference type="InterPro" id="IPR035669">
    <property type="entry name" value="SGNH_plant_lipase-like"/>
</dbReference>
<dbReference type="PANTHER" id="PTHR45642">
    <property type="entry name" value="GDSL ESTERASE/LIPASE EXL3"/>
    <property type="match status" value="1"/>
</dbReference>
<keyword evidence="2" id="KW-1133">Transmembrane helix</keyword>
<gene>
    <name evidence="3" type="ORF">MUK42_29091</name>
</gene>
<reference evidence="3" key="1">
    <citation type="submission" date="2022-05" db="EMBL/GenBank/DDBJ databases">
        <title>The Musa troglodytarum L. genome provides insights into the mechanism of non-climacteric behaviour and enrichment of carotenoids.</title>
        <authorList>
            <person name="Wang J."/>
        </authorList>
    </citation>
    <scope>NUCLEOTIDE SEQUENCE</scope>
    <source>
        <tissue evidence="3">Leaf</tissue>
    </source>
</reference>
<dbReference type="GO" id="GO:0016788">
    <property type="term" value="F:hydrolase activity, acting on ester bonds"/>
    <property type="evidence" value="ECO:0007669"/>
    <property type="project" value="InterPro"/>
</dbReference>
<keyword evidence="4" id="KW-1185">Reference proteome</keyword>
<dbReference type="InterPro" id="IPR001087">
    <property type="entry name" value="GDSL"/>
</dbReference>
<evidence type="ECO:0000256" key="2">
    <source>
        <dbReference type="SAM" id="Phobius"/>
    </source>
</evidence>
<dbReference type="Proteomes" id="UP001055439">
    <property type="component" value="Chromosome 4"/>
</dbReference>
<name>A0A9E7FKV9_9LILI</name>
<dbReference type="CDD" id="cd01837">
    <property type="entry name" value="SGNH_plant_lipase_like"/>
    <property type="match status" value="1"/>
</dbReference>
<evidence type="ECO:0000313" key="4">
    <source>
        <dbReference type="Proteomes" id="UP001055439"/>
    </source>
</evidence>
<dbReference type="PANTHER" id="PTHR45642:SF110">
    <property type="entry name" value="OS02G0101400 PROTEIN"/>
    <property type="match status" value="1"/>
</dbReference>
<evidence type="ECO:0000313" key="3">
    <source>
        <dbReference type="EMBL" id="URD98590.1"/>
    </source>
</evidence>
<dbReference type="InterPro" id="IPR050592">
    <property type="entry name" value="GDSL_lipolytic_enzyme"/>
</dbReference>
<feature type="transmembrane region" description="Helical" evidence="2">
    <location>
        <begin position="36"/>
        <end position="58"/>
    </location>
</feature>
<accession>A0A9E7FKV9</accession>
<dbReference type="SUPFAM" id="SSF52266">
    <property type="entry name" value="SGNH hydrolase"/>
    <property type="match status" value="1"/>
</dbReference>
<comment type="similarity">
    <text evidence="1">Belongs to the 'GDSL' lipolytic enzyme family.</text>
</comment>
<dbReference type="FunFam" id="3.40.50.1110:FF:000003">
    <property type="entry name" value="GDSL esterase/lipase APG"/>
    <property type="match status" value="1"/>
</dbReference>
<sequence>MIQSLWPNPTIAVINDHRSRKLPTFYLRQRQSNMALLSWLGHVISTSSSVLILFLLQFHLARAQPSNSTAPAVPAVIAFGDSIVDSGNNNVLLTVVKSNFPPYGRDFAGHVPTGRFSNGKISADFLASMLGVKELLPAYLGTNLGLKDLVTGVSFASAGTGYDPLTSAVASVTPMWKQLESFKEYKRTLTGNLGQKKLTRLLSGSLFIVCAGSNDVVEYFSNPMQQLSHGIGSYAEFLTQSASRFLQDLVSLGARKVGVVGIPPVGCMPSQRLVGGGLSGDCAADRNQLAQTYNAKLNMEIQRLNSNLQGSKLFYVDVYSIFLDFIQYPWKYGFEVSKLGCCGTGTVEVAELCNVLSTTCRNASEYVFWDSYHPTQRAYELLIEMLIQNYGNFIK</sequence>
<keyword evidence="2" id="KW-0812">Transmembrane</keyword>